<accession>A0A287CZV7</accession>
<name>A0A287CZV7_ICTTR</name>
<evidence type="ECO:0000313" key="1">
    <source>
        <dbReference type="Ensembl" id="ENSSTOP00000026813.1"/>
    </source>
</evidence>
<keyword evidence="2" id="KW-1185">Reference proteome</keyword>
<protein>
    <submittedName>
        <fullName evidence="1">Uncharacterized protein</fullName>
    </submittedName>
</protein>
<reference evidence="1" key="2">
    <citation type="submission" date="2025-08" db="UniProtKB">
        <authorList>
            <consortium name="Ensembl"/>
        </authorList>
    </citation>
    <scope>IDENTIFICATION</scope>
</reference>
<reference evidence="1" key="3">
    <citation type="submission" date="2025-09" db="UniProtKB">
        <authorList>
            <consortium name="Ensembl"/>
        </authorList>
    </citation>
    <scope>IDENTIFICATION</scope>
</reference>
<dbReference type="FunCoup" id="A0A287CZV7">
    <property type="interactions" value="1028"/>
</dbReference>
<evidence type="ECO:0000313" key="2">
    <source>
        <dbReference type="Proteomes" id="UP000005215"/>
    </source>
</evidence>
<dbReference type="Proteomes" id="UP000005215">
    <property type="component" value="Unassembled WGS sequence"/>
</dbReference>
<dbReference type="EMBL" id="AGTP01005622">
    <property type="status" value="NOT_ANNOTATED_CDS"/>
    <property type="molecule type" value="Genomic_DNA"/>
</dbReference>
<dbReference type="InParanoid" id="A0A287CZV7"/>
<dbReference type="Ensembl" id="ENSSTOT00000039551.1">
    <property type="protein sequence ID" value="ENSSTOP00000026813.1"/>
    <property type="gene ID" value="ENSSTOG00000031045.1"/>
</dbReference>
<dbReference type="STRING" id="43179.ENSSTOP00000026813"/>
<proteinExistence type="predicted"/>
<organism evidence="1 2">
    <name type="scientific">Ictidomys tridecemlineatus</name>
    <name type="common">Thirteen-lined ground squirrel</name>
    <name type="synonym">Spermophilus tridecemlineatus</name>
    <dbReference type="NCBI Taxonomy" id="43179"/>
    <lineage>
        <taxon>Eukaryota</taxon>
        <taxon>Metazoa</taxon>
        <taxon>Chordata</taxon>
        <taxon>Craniata</taxon>
        <taxon>Vertebrata</taxon>
        <taxon>Euteleostomi</taxon>
        <taxon>Mammalia</taxon>
        <taxon>Eutheria</taxon>
        <taxon>Euarchontoglires</taxon>
        <taxon>Glires</taxon>
        <taxon>Rodentia</taxon>
        <taxon>Sciuromorpha</taxon>
        <taxon>Sciuridae</taxon>
        <taxon>Xerinae</taxon>
        <taxon>Marmotini</taxon>
        <taxon>Ictidomys</taxon>
    </lineage>
</organism>
<reference evidence="2" key="1">
    <citation type="submission" date="2011-11" db="EMBL/GenBank/DDBJ databases">
        <title>The Draft Genome of Spermophilus tridecemlineatus.</title>
        <authorList>
            <consortium name="The Broad Institute Genome Assembly &amp; Analysis Group"/>
            <consortium name="Computational R&amp;D Group"/>
            <consortium name="and Sequencing Platform"/>
            <person name="Di Palma F."/>
            <person name="Alfoldi J."/>
            <person name="Johnson J."/>
            <person name="Berlin A."/>
            <person name="Gnerre S."/>
            <person name="Jaffe D."/>
            <person name="MacCallum I."/>
            <person name="Young S."/>
            <person name="Walker B.J."/>
            <person name="Lindblad-Toh K."/>
        </authorList>
    </citation>
    <scope>NUCLEOTIDE SEQUENCE [LARGE SCALE GENOMIC DNA]</scope>
</reference>
<dbReference type="AlphaFoldDB" id="A0A287CZV7"/>
<sequence length="88" mass="10051">MVGNGFTYCYFQIQEVLKHKALWINQITAASREHDLKYPVFVVNSVPYLKAWMSMKTFKSGAALAKRRQQQGFAAAFGNEKEPESLFS</sequence>